<feature type="transmembrane region" description="Helical" evidence="6">
    <location>
        <begin position="94"/>
        <end position="117"/>
    </location>
</feature>
<gene>
    <name evidence="8" type="ORF">E9998_08010</name>
</gene>
<evidence type="ECO:0000313" key="8">
    <source>
        <dbReference type="EMBL" id="THV29450.1"/>
    </source>
</evidence>
<dbReference type="InterPro" id="IPR036259">
    <property type="entry name" value="MFS_trans_sf"/>
</dbReference>
<keyword evidence="4 6" id="KW-1133">Transmembrane helix</keyword>
<dbReference type="EMBL" id="STGX01000005">
    <property type="protein sequence ID" value="THV29450.1"/>
    <property type="molecule type" value="Genomic_DNA"/>
</dbReference>
<evidence type="ECO:0000259" key="7">
    <source>
        <dbReference type="PROSITE" id="PS50850"/>
    </source>
</evidence>
<proteinExistence type="predicted"/>
<dbReference type="CDD" id="cd17324">
    <property type="entry name" value="MFS_NepI_like"/>
    <property type="match status" value="1"/>
</dbReference>
<evidence type="ECO:0000256" key="6">
    <source>
        <dbReference type="SAM" id="Phobius"/>
    </source>
</evidence>
<evidence type="ECO:0000256" key="5">
    <source>
        <dbReference type="ARBA" id="ARBA00023136"/>
    </source>
</evidence>
<dbReference type="InterPro" id="IPR011701">
    <property type="entry name" value="MFS"/>
</dbReference>
<dbReference type="Pfam" id="PF07690">
    <property type="entry name" value="MFS_1"/>
    <property type="match status" value="1"/>
</dbReference>
<comment type="subcellular location">
    <subcellularLocation>
        <location evidence="1">Cell membrane</location>
        <topology evidence="1">Multi-pass membrane protein</topology>
    </subcellularLocation>
</comment>
<keyword evidence="9" id="KW-1185">Reference proteome</keyword>
<evidence type="ECO:0000256" key="2">
    <source>
        <dbReference type="ARBA" id="ARBA00022475"/>
    </source>
</evidence>
<keyword evidence="5 6" id="KW-0472">Membrane</keyword>
<evidence type="ECO:0000256" key="4">
    <source>
        <dbReference type="ARBA" id="ARBA00022989"/>
    </source>
</evidence>
<feature type="transmembrane region" description="Helical" evidence="6">
    <location>
        <begin position="223"/>
        <end position="241"/>
    </location>
</feature>
<dbReference type="PANTHER" id="PTHR43124:SF4">
    <property type="entry name" value="SUGAR EFFLUX TRANSPORTER"/>
    <property type="match status" value="1"/>
</dbReference>
<feature type="transmembrane region" description="Helical" evidence="6">
    <location>
        <begin position="180"/>
        <end position="202"/>
    </location>
</feature>
<keyword evidence="2" id="KW-1003">Cell membrane</keyword>
<feature type="domain" description="Major facilitator superfamily (MFS) profile" evidence="7">
    <location>
        <begin position="28"/>
        <end position="403"/>
    </location>
</feature>
<dbReference type="PROSITE" id="PS50850">
    <property type="entry name" value="MFS"/>
    <property type="match status" value="1"/>
</dbReference>
<feature type="transmembrane region" description="Helical" evidence="6">
    <location>
        <begin position="66"/>
        <end position="87"/>
    </location>
</feature>
<feature type="transmembrane region" description="Helical" evidence="6">
    <location>
        <begin position="152"/>
        <end position="174"/>
    </location>
</feature>
<dbReference type="InterPro" id="IPR020846">
    <property type="entry name" value="MFS_dom"/>
</dbReference>
<dbReference type="GO" id="GO:0022857">
    <property type="term" value="F:transmembrane transporter activity"/>
    <property type="evidence" value="ECO:0007669"/>
    <property type="project" value="InterPro"/>
</dbReference>
<feature type="transmembrane region" description="Helical" evidence="6">
    <location>
        <begin position="123"/>
        <end position="145"/>
    </location>
</feature>
<evidence type="ECO:0000256" key="1">
    <source>
        <dbReference type="ARBA" id="ARBA00004651"/>
    </source>
</evidence>
<sequence>MRRPRPGPLGKVRDMTRLSELDRRSVAALLALAVAAFCFVTAETMPVGLLSEIAADLKVPPSQVGLLVTGYAITVVVATLPLVRAVARVPRRPLMLVLMALMVAATALSAAATGYWMLLGARVLGALAQAVFWGVVAPVAAGMFAVGVRGRVMAVVFTGGSLGPMLGVPAGTWLGQVAGWQATFLALAGLGLLALLTLAAALPSRPTRNEHAGRGTTPDARRYALVLATSVLTVGGFFAVFTYTAEFVTAVAGIAAALMGPLLLARGIVDFGGIAAGGILSDRNQRLAVLLPSVLLTATLAAMFALGTNPWVAGGAVVATGLAMGMYTPAIQNRVMEFAPGGTDTASAGSSIAYNVGIALGSGLGGLTIAQFGTRGIALTGALMAAAGLAAALATSATVRRRETVGA</sequence>
<name>A0A4S8PG31_9ACTN</name>
<feature type="transmembrane region" description="Helical" evidence="6">
    <location>
        <begin position="311"/>
        <end position="331"/>
    </location>
</feature>
<dbReference type="Proteomes" id="UP000305792">
    <property type="component" value="Unassembled WGS sequence"/>
</dbReference>
<protein>
    <submittedName>
        <fullName evidence="8">MFS transporter</fullName>
    </submittedName>
</protein>
<evidence type="ECO:0000313" key="9">
    <source>
        <dbReference type="Proteomes" id="UP000305792"/>
    </source>
</evidence>
<dbReference type="Gene3D" id="1.20.1250.20">
    <property type="entry name" value="MFS general substrate transporter like domains"/>
    <property type="match status" value="1"/>
</dbReference>
<comment type="caution">
    <text evidence="8">The sequence shown here is derived from an EMBL/GenBank/DDBJ whole genome shotgun (WGS) entry which is preliminary data.</text>
</comment>
<organism evidence="8 9">
    <name type="scientific">Glycomyces paridis</name>
    <dbReference type="NCBI Taxonomy" id="2126555"/>
    <lineage>
        <taxon>Bacteria</taxon>
        <taxon>Bacillati</taxon>
        <taxon>Actinomycetota</taxon>
        <taxon>Actinomycetes</taxon>
        <taxon>Glycomycetales</taxon>
        <taxon>Glycomycetaceae</taxon>
        <taxon>Glycomyces</taxon>
    </lineage>
</organism>
<evidence type="ECO:0000256" key="3">
    <source>
        <dbReference type="ARBA" id="ARBA00022692"/>
    </source>
</evidence>
<dbReference type="GO" id="GO:0005886">
    <property type="term" value="C:plasma membrane"/>
    <property type="evidence" value="ECO:0007669"/>
    <property type="project" value="UniProtKB-SubCell"/>
</dbReference>
<dbReference type="SUPFAM" id="SSF103473">
    <property type="entry name" value="MFS general substrate transporter"/>
    <property type="match status" value="1"/>
</dbReference>
<feature type="transmembrane region" description="Helical" evidence="6">
    <location>
        <begin position="352"/>
        <end position="370"/>
    </location>
</feature>
<feature type="transmembrane region" description="Helical" evidence="6">
    <location>
        <begin position="286"/>
        <end position="305"/>
    </location>
</feature>
<dbReference type="InterPro" id="IPR050189">
    <property type="entry name" value="MFS_Efflux_Transporters"/>
</dbReference>
<keyword evidence="3 6" id="KW-0812">Transmembrane</keyword>
<reference evidence="8 9" key="1">
    <citation type="journal article" date="2018" name="Int. J. Syst. Evol. Microbiol.">
        <title>Glycomyces paridis sp. nov., isolated from the medicinal plant Paris polyphylla.</title>
        <authorList>
            <person name="Fang X.M."/>
            <person name="Bai J.L."/>
            <person name="Su J."/>
            <person name="Zhao L.L."/>
            <person name="Liu H.Y."/>
            <person name="Ma B.P."/>
            <person name="Zhang Y.Q."/>
            <person name="Yu L.Y."/>
        </authorList>
    </citation>
    <scope>NUCLEOTIDE SEQUENCE [LARGE SCALE GENOMIC DNA]</scope>
    <source>
        <strain evidence="8 9">CPCC 204357</strain>
    </source>
</reference>
<feature type="transmembrane region" description="Helical" evidence="6">
    <location>
        <begin position="376"/>
        <end position="394"/>
    </location>
</feature>
<dbReference type="PANTHER" id="PTHR43124">
    <property type="entry name" value="PURINE EFFLUX PUMP PBUE"/>
    <property type="match status" value="1"/>
</dbReference>
<accession>A0A4S8PG31</accession>
<dbReference type="AlphaFoldDB" id="A0A4S8PG31"/>